<keyword evidence="5" id="KW-1185">Reference proteome</keyword>
<dbReference type="Pfam" id="PF07110">
    <property type="entry name" value="EthD"/>
    <property type="match status" value="1"/>
</dbReference>
<feature type="compositionally biased region" description="Basic and acidic residues" evidence="2">
    <location>
        <begin position="185"/>
        <end position="197"/>
    </location>
</feature>
<protein>
    <recommendedName>
        <fullName evidence="3">EthD domain-containing protein</fullName>
    </recommendedName>
</protein>
<evidence type="ECO:0000313" key="5">
    <source>
        <dbReference type="Proteomes" id="UP000256645"/>
    </source>
</evidence>
<reference evidence="4 5" key="1">
    <citation type="journal article" date="2018" name="IMA Fungus">
        <title>IMA Genome-F 9: Draft genome sequence of Annulohypoxylon stygium, Aspergillus mulundensis, Berkeleyomyces basicola (syn. Thielaviopsis basicola), Ceratocystis smalleyi, two Cercospora beticola strains, Coleophoma cylindrospora, Fusarium fracticaudum, Phialophora cf. hyalina, and Morchella septimelata.</title>
        <authorList>
            <person name="Wingfield B.D."/>
            <person name="Bills G.F."/>
            <person name="Dong Y."/>
            <person name="Huang W."/>
            <person name="Nel W.J."/>
            <person name="Swalarsk-Parry B.S."/>
            <person name="Vaghefi N."/>
            <person name="Wilken P.M."/>
            <person name="An Z."/>
            <person name="de Beer Z.W."/>
            <person name="De Vos L."/>
            <person name="Chen L."/>
            <person name="Duong T.A."/>
            <person name="Gao Y."/>
            <person name="Hammerbacher A."/>
            <person name="Kikkert J.R."/>
            <person name="Li Y."/>
            <person name="Li H."/>
            <person name="Li K."/>
            <person name="Li Q."/>
            <person name="Liu X."/>
            <person name="Ma X."/>
            <person name="Naidoo K."/>
            <person name="Pethybridge S.J."/>
            <person name="Sun J."/>
            <person name="Steenkamp E.T."/>
            <person name="van der Nest M.A."/>
            <person name="van Wyk S."/>
            <person name="Wingfield M.J."/>
            <person name="Xiong C."/>
            <person name="Yue Q."/>
            <person name="Zhang X."/>
        </authorList>
    </citation>
    <scope>NUCLEOTIDE SEQUENCE [LARGE SCALE GENOMIC DNA]</scope>
    <source>
        <strain evidence="4 5">BP6252</strain>
    </source>
</reference>
<dbReference type="InterPro" id="IPR009799">
    <property type="entry name" value="EthD_dom"/>
</dbReference>
<dbReference type="InterPro" id="IPR011008">
    <property type="entry name" value="Dimeric_a/b-barrel"/>
</dbReference>
<sequence length="197" mass="22133">MPHKPIPHTFTNPELSYDAQPNIQPCIKLSFFFNKLPEVSHEHFYRHWQTVHADLTVATKDFAICNLKRYVQIAQTPTLATQAKTSLTGLNVLEFDGCSEIWVREWGDWMKFFQSPEWITDLNPDSKHFMALPISVMVGQENLIFGRAIEGIGAADGILEWREKAHGETLDGGVATGAAGTEEGVGAKEREFFPDEA</sequence>
<dbReference type="SUPFAM" id="SSF54909">
    <property type="entry name" value="Dimeric alpha+beta barrel"/>
    <property type="match status" value="1"/>
</dbReference>
<dbReference type="Gene3D" id="3.30.70.100">
    <property type="match status" value="1"/>
</dbReference>
<gene>
    <name evidence="4" type="ORF">BP6252_05789</name>
</gene>
<dbReference type="STRING" id="1849047.A0A3D8RUT8"/>
<comment type="similarity">
    <text evidence="1">Belongs to the tpcK family.</text>
</comment>
<feature type="compositionally biased region" description="Low complexity" evidence="2">
    <location>
        <begin position="172"/>
        <end position="184"/>
    </location>
</feature>
<evidence type="ECO:0000259" key="3">
    <source>
        <dbReference type="Pfam" id="PF07110"/>
    </source>
</evidence>
<feature type="domain" description="EthD" evidence="3">
    <location>
        <begin position="37"/>
        <end position="131"/>
    </location>
</feature>
<feature type="region of interest" description="Disordered" evidence="2">
    <location>
        <begin position="170"/>
        <end position="197"/>
    </location>
</feature>
<dbReference type="Proteomes" id="UP000256645">
    <property type="component" value="Unassembled WGS sequence"/>
</dbReference>
<dbReference type="AlphaFoldDB" id="A0A3D8RUT8"/>
<evidence type="ECO:0000256" key="1">
    <source>
        <dbReference type="ARBA" id="ARBA00005986"/>
    </source>
</evidence>
<dbReference type="GO" id="GO:0016491">
    <property type="term" value="F:oxidoreductase activity"/>
    <property type="evidence" value="ECO:0007669"/>
    <property type="project" value="InterPro"/>
</dbReference>
<evidence type="ECO:0000256" key="2">
    <source>
        <dbReference type="SAM" id="MobiDB-lite"/>
    </source>
</evidence>
<name>A0A3D8RUT8_9HELO</name>
<dbReference type="OrthoDB" id="3454835at2759"/>
<organism evidence="4 5">
    <name type="scientific">Coleophoma cylindrospora</name>
    <dbReference type="NCBI Taxonomy" id="1849047"/>
    <lineage>
        <taxon>Eukaryota</taxon>
        <taxon>Fungi</taxon>
        <taxon>Dikarya</taxon>
        <taxon>Ascomycota</taxon>
        <taxon>Pezizomycotina</taxon>
        <taxon>Leotiomycetes</taxon>
        <taxon>Helotiales</taxon>
        <taxon>Dermateaceae</taxon>
        <taxon>Coleophoma</taxon>
    </lineage>
</organism>
<accession>A0A3D8RUT8</accession>
<evidence type="ECO:0000313" key="4">
    <source>
        <dbReference type="EMBL" id="RDW77736.1"/>
    </source>
</evidence>
<comment type="caution">
    <text evidence="4">The sequence shown here is derived from an EMBL/GenBank/DDBJ whole genome shotgun (WGS) entry which is preliminary data.</text>
</comment>
<dbReference type="EMBL" id="PDLM01000005">
    <property type="protein sequence ID" value="RDW77736.1"/>
    <property type="molecule type" value="Genomic_DNA"/>
</dbReference>
<proteinExistence type="inferred from homology"/>